<evidence type="ECO:0000256" key="10">
    <source>
        <dbReference type="ARBA" id="ARBA00048898"/>
    </source>
</evidence>
<keyword evidence="4" id="KW-0808">Transferase</keyword>
<dbReference type="InterPro" id="IPR004007">
    <property type="entry name" value="DhaL_dom"/>
</dbReference>
<evidence type="ECO:0000256" key="6">
    <source>
        <dbReference type="ARBA" id="ARBA00022777"/>
    </source>
</evidence>
<dbReference type="Proteomes" id="UP001583280">
    <property type="component" value="Unassembled WGS sequence"/>
</dbReference>
<keyword evidence="6 13" id="KW-0418">Kinase</keyword>
<evidence type="ECO:0000256" key="4">
    <source>
        <dbReference type="ARBA" id="ARBA00022679"/>
    </source>
</evidence>
<comment type="similarity">
    <text evidence="3">Belongs to the dihydroxyacetone kinase (DAK) family.</text>
</comment>
<evidence type="ECO:0000256" key="1">
    <source>
        <dbReference type="ARBA" id="ARBA00003264"/>
    </source>
</evidence>
<evidence type="ECO:0000259" key="12">
    <source>
        <dbReference type="PROSITE" id="PS51481"/>
    </source>
</evidence>
<keyword evidence="8" id="KW-0067">ATP-binding</keyword>
<feature type="domain" description="DhaL" evidence="11">
    <location>
        <begin position="384"/>
        <end position="579"/>
    </location>
</feature>
<evidence type="ECO:0000313" key="13">
    <source>
        <dbReference type="EMBL" id="KAL1893055.1"/>
    </source>
</evidence>
<dbReference type="InterPro" id="IPR036117">
    <property type="entry name" value="DhaL_dom_sf"/>
</dbReference>
<dbReference type="Gene3D" id="3.30.1180.20">
    <property type="entry name" value="Dihydroxyacetone kinase, domain 2"/>
    <property type="match status" value="1"/>
</dbReference>
<comment type="pathway">
    <text evidence="2">Polyol metabolism; glycerol fermentation; glycerone phosphate from glycerol (oxidative route): step 2/2.</text>
</comment>
<organism evidence="13 14">
    <name type="scientific">Ceratocystis pirilliformis</name>
    <dbReference type="NCBI Taxonomy" id="259994"/>
    <lineage>
        <taxon>Eukaryota</taxon>
        <taxon>Fungi</taxon>
        <taxon>Dikarya</taxon>
        <taxon>Ascomycota</taxon>
        <taxon>Pezizomycotina</taxon>
        <taxon>Sordariomycetes</taxon>
        <taxon>Hypocreomycetidae</taxon>
        <taxon>Microascales</taxon>
        <taxon>Ceratocystidaceae</taxon>
        <taxon>Ceratocystis</taxon>
    </lineage>
</organism>
<accession>A0ABR3YYY2</accession>
<name>A0ABR3YYY2_9PEZI</name>
<dbReference type="Gene3D" id="3.40.50.10440">
    <property type="entry name" value="Dihydroxyacetone kinase, domain 1"/>
    <property type="match status" value="1"/>
</dbReference>
<evidence type="ECO:0000256" key="7">
    <source>
        <dbReference type="ARBA" id="ARBA00022798"/>
    </source>
</evidence>
<reference evidence="13 14" key="1">
    <citation type="journal article" date="2024" name="IMA Fungus">
        <title>IMA Genome - F19 : A genome assembly and annotation guide to empower mycologists, including annotated draft genome sequences of Ceratocystis pirilliformis, Diaporthe australafricana, Fusarium ophioides, Paecilomyces lecythidis, and Sporothrix stenoceras.</title>
        <authorList>
            <person name="Aylward J."/>
            <person name="Wilson A.M."/>
            <person name="Visagie C.M."/>
            <person name="Spraker J."/>
            <person name="Barnes I."/>
            <person name="Buitendag C."/>
            <person name="Ceriani C."/>
            <person name="Del Mar Angel L."/>
            <person name="du Plessis D."/>
            <person name="Fuchs T."/>
            <person name="Gasser K."/>
            <person name="Kramer D."/>
            <person name="Li W."/>
            <person name="Munsamy K."/>
            <person name="Piso A."/>
            <person name="Price J.L."/>
            <person name="Sonnekus B."/>
            <person name="Thomas C."/>
            <person name="van der Nest A."/>
            <person name="van Dijk A."/>
            <person name="van Heerden A."/>
            <person name="van Vuuren N."/>
            <person name="Yilmaz N."/>
            <person name="Duong T.A."/>
            <person name="van der Merwe N.A."/>
            <person name="Wingfield M.J."/>
            <person name="Wingfield B.D."/>
        </authorList>
    </citation>
    <scope>NUCLEOTIDE SEQUENCE [LARGE SCALE GENOMIC DNA]</scope>
    <source>
        <strain evidence="13 14">CMW 12675</strain>
    </source>
</reference>
<evidence type="ECO:0000256" key="8">
    <source>
        <dbReference type="ARBA" id="ARBA00022840"/>
    </source>
</evidence>
<dbReference type="PANTHER" id="PTHR28629">
    <property type="entry name" value="TRIOKINASE/FMN CYCLASE"/>
    <property type="match status" value="1"/>
</dbReference>
<dbReference type="InterPro" id="IPR012734">
    <property type="entry name" value="DhaK_ATP"/>
</dbReference>
<keyword evidence="7" id="KW-0319">Glycerol metabolism</keyword>
<dbReference type="Pfam" id="PF02733">
    <property type="entry name" value="Dak1"/>
    <property type="match status" value="1"/>
</dbReference>
<dbReference type="Pfam" id="PF02734">
    <property type="entry name" value="Dak2"/>
    <property type="match status" value="1"/>
</dbReference>
<dbReference type="PROSITE" id="PS51481">
    <property type="entry name" value="DHAK"/>
    <property type="match status" value="1"/>
</dbReference>
<evidence type="ECO:0000256" key="3">
    <source>
        <dbReference type="ARBA" id="ARBA00008757"/>
    </source>
</evidence>
<dbReference type="SUPFAM" id="SSF101473">
    <property type="entry name" value="DhaL-like"/>
    <property type="match status" value="1"/>
</dbReference>
<comment type="catalytic activity">
    <reaction evidence="10">
        <text>dihydroxyacetone + ATP = dihydroxyacetone phosphate + ADP + H(+)</text>
        <dbReference type="Rhea" id="RHEA:15773"/>
        <dbReference type="ChEBI" id="CHEBI:15378"/>
        <dbReference type="ChEBI" id="CHEBI:16016"/>
        <dbReference type="ChEBI" id="CHEBI:30616"/>
        <dbReference type="ChEBI" id="CHEBI:57642"/>
        <dbReference type="ChEBI" id="CHEBI:456216"/>
        <dbReference type="EC" id="2.7.1.29"/>
    </reaction>
</comment>
<evidence type="ECO:0000256" key="5">
    <source>
        <dbReference type="ARBA" id="ARBA00022741"/>
    </source>
</evidence>
<comment type="function">
    <text evidence="1">Catalyzes both the phosphorylation of dihydroxyacetone and of glyceraldehyde.</text>
</comment>
<dbReference type="NCBIfam" id="TIGR02361">
    <property type="entry name" value="dak_ATP"/>
    <property type="match status" value="1"/>
</dbReference>
<dbReference type="SMART" id="SM01120">
    <property type="entry name" value="Dak2"/>
    <property type="match status" value="1"/>
</dbReference>
<dbReference type="EMBL" id="JAWDJO010000118">
    <property type="protein sequence ID" value="KAL1893055.1"/>
    <property type="molecule type" value="Genomic_DNA"/>
</dbReference>
<dbReference type="GO" id="GO:0016301">
    <property type="term" value="F:kinase activity"/>
    <property type="evidence" value="ECO:0007669"/>
    <property type="project" value="UniProtKB-KW"/>
</dbReference>
<evidence type="ECO:0000313" key="14">
    <source>
        <dbReference type="Proteomes" id="UP001583280"/>
    </source>
</evidence>
<proteinExistence type="inferred from homology"/>
<evidence type="ECO:0000256" key="9">
    <source>
        <dbReference type="ARBA" id="ARBA00047974"/>
    </source>
</evidence>
<keyword evidence="14" id="KW-1185">Reference proteome</keyword>
<protein>
    <submittedName>
        <fullName evidence="13">Dihydroxyacetone kinase Dak1</fullName>
    </submittedName>
</protein>
<dbReference type="Gene3D" id="1.25.40.340">
    <property type="match status" value="1"/>
</dbReference>
<dbReference type="PANTHER" id="PTHR28629:SF14">
    <property type="entry name" value="DIHYDROXYACETONE KINASE 1"/>
    <property type="match status" value="1"/>
</dbReference>
<comment type="catalytic activity">
    <reaction evidence="9">
        <text>D-glyceraldehyde + ATP = D-glyceraldehyde 3-phosphate + ADP + H(+)</text>
        <dbReference type="Rhea" id="RHEA:13941"/>
        <dbReference type="ChEBI" id="CHEBI:15378"/>
        <dbReference type="ChEBI" id="CHEBI:17378"/>
        <dbReference type="ChEBI" id="CHEBI:30616"/>
        <dbReference type="ChEBI" id="CHEBI:59776"/>
        <dbReference type="ChEBI" id="CHEBI:456216"/>
        <dbReference type="EC" id="2.7.1.28"/>
    </reaction>
</comment>
<evidence type="ECO:0000256" key="2">
    <source>
        <dbReference type="ARBA" id="ARBA00004778"/>
    </source>
</evidence>
<dbReference type="PROSITE" id="PS51480">
    <property type="entry name" value="DHAL"/>
    <property type="match status" value="1"/>
</dbReference>
<feature type="domain" description="DhaK" evidence="12">
    <location>
        <begin position="9"/>
        <end position="346"/>
    </location>
</feature>
<sequence length="583" mass="59943">MSKKHFISDPTVLVNSALRSLTLTNPSVAVDETSKIVYLRPSNAPKQVSIVSGGGSGHEPSFGAMVGPGMLTAAVAGTIFASPSTEQIRAAIQTRVDDSQGVLVTIMNYTGDVLNFAVAVEKARAAGVDVDMVVVGDDVGVGRAKGGKVGRRGIAGTVLVHKISGALAAMGRPLKDVARVARLVADNLVTVGASLDHVHVPGRASEAEGDALGPGEIELGMGIHNEAGSGRLTAELPELVSEMLRQLLDQTDKDRAFLNVNSEDIVLMVNNLGGVSVLEMGGITTVVADQLAQKYSIKPKRILSGTYMTSLNGMGFSITLLNTVDTGISGVGMIDLLDAPCEATGWTAPISAASWAANNTATLESSEKTINASANPSGVIIDVATAKAALVGGLENLVESEPEVTKYDTIVGDGDCGTGLKRGAEAVLEHINKVGLTGDAVVDLAGIVPVVEMSMDGTSGALFAIFLNSLTVSLRNQPAGPATPQVWGAALKQSLGALSKYTPARPGDRTLIDALQPFVETLGSGSLKNAAEASRKGAESTKGMKPGLGRSVYVGGDGYQRVPDPGAWGLSWFFLGLAGIAPN</sequence>
<dbReference type="InterPro" id="IPR004006">
    <property type="entry name" value="DhaK_dom"/>
</dbReference>
<keyword evidence="5" id="KW-0547">Nucleotide-binding</keyword>
<comment type="caution">
    <text evidence="13">The sequence shown here is derived from an EMBL/GenBank/DDBJ whole genome shotgun (WGS) entry which is preliminary data.</text>
</comment>
<dbReference type="SUPFAM" id="SSF82549">
    <property type="entry name" value="DAK1/DegV-like"/>
    <property type="match status" value="1"/>
</dbReference>
<gene>
    <name evidence="13" type="primary">dak1</name>
    <name evidence="13" type="ORF">Cpir12675_004289</name>
</gene>
<dbReference type="InterPro" id="IPR050861">
    <property type="entry name" value="Dihydroxyacetone_Kinase"/>
</dbReference>
<evidence type="ECO:0000259" key="11">
    <source>
        <dbReference type="PROSITE" id="PS51480"/>
    </source>
</evidence>